<evidence type="ECO:0000256" key="4">
    <source>
        <dbReference type="SAM" id="Phobius"/>
    </source>
</evidence>
<dbReference type="PANTHER" id="PTHR43618:SF18">
    <property type="entry name" value="SHORT CHAIN DEHYDROGENASE_REDUCTASE FAMILY (AFU_ORTHOLOGUE AFUA_5G12480)"/>
    <property type="match status" value="1"/>
</dbReference>
<evidence type="ECO:0008006" key="7">
    <source>
        <dbReference type="Google" id="ProtNLM"/>
    </source>
</evidence>
<sequence length="282" mass="29490">MAAINDTELFKVPGLVAVITGGGTGIGLMMAKALSANGAKKVFIVGRRLEKLEEAAKDHDNIIPVQGDVTSKDSLAKVADRVKAEAGYVNLLAINSGTSGPMMDGIPQNPSISQLQQSFWNWSAESINNVFALNNTAAFFTATAFLELLDAGNKPGNGPDYQTQILFTSSLAGLSRNYSTGIAYATSKAGTVHMAKALATYLAPYSIRVNTLAPGIFPSEMTQGHIGASAGFSQSTIPAGRVGSDEDIRGTILWLAGRAGAYINGMVVLVDGGRLSLQPSTY</sequence>
<dbReference type="Proteomes" id="UP001324427">
    <property type="component" value="Unassembled WGS sequence"/>
</dbReference>
<dbReference type="PANTHER" id="PTHR43618">
    <property type="entry name" value="7-ALPHA-HYDROXYSTEROID DEHYDROGENASE"/>
    <property type="match status" value="1"/>
</dbReference>
<comment type="similarity">
    <text evidence="1">Belongs to the short-chain dehydrogenases/reductases (SDR) family.</text>
</comment>
<accession>A0AAV9J9B1</accession>
<feature type="transmembrane region" description="Helical" evidence="4">
    <location>
        <begin position="12"/>
        <end position="31"/>
    </location>
</feature>
<evidence type="ECO:0000313" key="6">
    <source>
        <dbReference type="Proteomes" id="UP001324427"/>
    </source>
</evidence>
<dbReference type="PROSITE" id="PS00061">
    <property type="entry name" value="ADH_SHORT"/>
    <property type="match status" value="1"/>
</dbReference>
<dbReference type="GO" id="GO:0016491">
    <property type="term" value="F:oxidoreductase activity"/>
    <property type="evidence" value="ECO:0007669"/>
    <property type="project" value="UniProtKB-KW"/>
</dbReference>
<gene>
    <name evidence="5" type="ORF">LTR36_007406</name>
</gene>
<proteinExistence type="inferred from homology"/>
<dbReference type="Pfam" id="PF00106">
    <property type="entry name" value="adh_short"/>
    <property type="match status" value="1"/>
</dbReference>
<dbReference type="Gene3D" id="3.40.50.720">
    <property type="entry name" value="NAD(P)-binding Rossmann-like Domain"/>
    <property type="match status" value="1"/>
</dbReference>
<keyword evidence="2" id="KW-0521">NADP</keyword>
<name>A0AAV9J9B1_9PEZI</name>
<dbReference type="AlphaFoldDB" id="A0AAV9J9B1"/>
<keyword evidence="4" id="KW-0472">Membrane</keyword>
<dbReference type="InterPro" id="IPR002347">
    <property type="entry name" value="SDR_fam"/>
</dbReference>
<dbReference type="SUPFAM" id="SSF51735">
    <property type="entry name" value="NAD(P)-binding Rossmann-fold domains"/>
    <property type="match status" value="1"/>
</dbReference>
<dbReference type="EMBL" id="JAVFHQ010000049">
    <property type="protein sequence ID" value="KAK4541697.1"/>
    <property type="molecule type" value="Genomic_DNA"/>
</dbReference>
<dbReference type="InterPro" id="IPR020904">
    <property type="entry name" value="Sc_DH/Rdtase_CS"/>
</dbReference>
<dbReference type="InterPro" id="IPR052178">
    <property type="entry name" value="Sec_Metab_Biosynth_SDR"/>
</dbReference>
<comment type="caution">
    <text evidence="5">The sequence shown here is derived from an EMBL/GenBank/DDBJ whole genome shotgun (WGS) entry which is preliminary data.</text>
</comment>
<evidence type="ECO:0000256" key="1">
    <source>
        <dbReference type="ARBA" id="ARBA00006484"/>
    </source>
</evidence>
<keyword evidence="4" id="KW-1133">Transmembrane helix</keyword>
<keyword evidence="3" id="KW-0560">Oxidoreductase</keyword>
<evidence type="ECO:0000256" key="2">
    <source>
        <dbReference type="ARBA" id="ARBA00022857"/>
    </source>
</evidence>
<dbReference type="InterPro" id="IPR036291">
    <property type="entry name" value="NAD(P)-bd_dom_sf"/>
</dbReference>
<organism evidence="5 6">
    <name type="scientific">Oleoguttula mirabilis</name>
    <dbReference type="NCBI Taxonomy" id="1507867"/>
    <lineage>
        <taxon>Eukaryota</taxon>
        <taxon>Fungi</taxon>
        <taxon>Dikarya</taxon>
        <taxon>Ascomycota</taxon>
        <taxon>Pezizomycotina</taxon>
        <taxon>Dothideomycetes</taxon>
        <taxon>Dothideomycetidae</taxon>
        <taxon>Mycosphaerellales</taxon>
        <taxon>Teratosphaeriaceae</taxon>
        <taxon>Oleoguttula</taxon>
    </lineage>
</organism>
<reference evidence="5 6" key="1">
    <citation type="submission" date="2021-11" db="EMBL/GenBank/DDBJ databases">
        <title>Black yeast isolated from Biological Soil Crust.</title>
        <authorList>
            <person name="Kurbessoian T."/>
        </authorList>
    </citation>
    <scope>NUCLEOTIDE SEQUENCE [LARGE SCALE GENOMIC DNA]</scope>
    <source>
        <strain evidence="5 6">CCFEE 5522</strain>
    </source>
</reference>
<dbReference type="CDD" id="cd05233">
    <property type="entry name" value="SDR_c"/>
    <property type="match status" value="1"/>
</dbReference>
<dbReference type="PRINTS" id="PR00081">
    <property type="entry name" value="GDHRDH"/>
</dbReference>
<protein>
    <recommendedName>
        <fullName evidence="7">NAD(P)-binding protein</fullName>
    </recommendedName>
</protein>
<keyword evidence="4" id="KW-0812">Transmembrane</keyword>
<keyword evidence="6" id="KW-1185">Reference proteome</keyword>
<evidence type="ECO:0000313" key="5">
    <source>
        <dbReference type="EMBL" id="KAK4541697.1"/>
    </source>
</evidence>
<evidence type="ECO:0000256" key="3">
    <source>
        <dbReference type="ARBA" id="ARBA00023002"/>
    </source>
</evidence>